<evidence type="ECO:0000313" key="7">
    <source>
        <dbReference type="EMBL" id="WZK87565.1"/>
    </source>
</evidence>
<evidence type="ECO:0000256" key="4">
    <source>
        <dbReference type="ARBA" id="ARBA00023015"/>
    </source>
</evidence>
<proteinExistence type="inferred from homology"/>
<accession>A0ABZ2XNA8</accession>
<evidence type="ECO:0000256" key="5">
    <source>
        <dbReference type="ARBA" id="ARBA00023163"/>
    </source>
</evidence>
<keyword evidence="2" id="KW-0889">Transcription antitermination</keyword>
<dbReference type="Proteomes" id="UP001623232">
    <property type="component" value="Chromosome"/>
</dbReference>
<reference evidence="7 8" key="1">
    <citation type="submission" date="2023-04" db="EMBL/GenBank/DDBJ databases">
        <title>Complete genome sequence of Alisedimentitalea scapharcae.</title>
        <authorList>
            <person name="Rong J.-C."/>
            <person name="Yi M.-L."/>
            <person name="Zhao Q."/>
        </authorList>
    </citation>
    <scope>NUCLEOTIDE SEQUENCE [LARGE SCALE GENOMIC DNA]</scope>
    <source>
        <strain evidence="7 8">KCTC 42119</strain>
    </source>
</reference>
<dbReference type="RefSeq" id="WP_406644830.1">
    <property type="nucleotide sequence ID" value="NZ_CP123584.1"/>
</dbReference>
<dbReference type="Gene3D" id="1.10.940.10">
    <property type="entry name" value="NusB-like"/>
    <property type="match status" value="1"/>
</dbReference>
<dbReference type="InterPro" id="IPR035926">
    <property type="entry name" value="NusB-like_sf"/>
</dbReference>
<evidence type="ECO:0000256" key="3">
    <source>
        <dbReference type="ARBA" id="ARBA00022884"/>
    </source>
</evidence>
<evidence type="ECO:0000259" key="6">
    <source>
        <dbReference type="Pfam" id="PF01029"/>
    </source>
</evidence>
<dbReference type="InterPro" id="IPR006027">
    <property type="entry name" value="NusB_RsmB_TIM44"/>
</dbReference>
<sequence length="163" mass="17994">MTTSGSQSAPLSGNQKRKMKSAARLYAVQALFQMEQGGQTMDRVIVEFLDHRFGAVYEDDEMQEGDVDLFRKLVGDAVNYQAVVDQMTDRALVAKWPIGRIDSTLRALFRAAGAELTQSATPPKVVISEFVDIASAFYPDGKESKFVNAVLDHMGREAKPDAF</sequence>
<dbReference type="PANTHER" id="PTHR11078">
    <property type="entry name" value="N UTILIZATION SUBSTANCE PROTEIN B-RELATED"/>
    <property type="match status" value="1"/>
</dbReference>
<gene>
    <name evidence="7" type="primary">nusB</name>
    <name evidence="7" type="ORF">QEZ52_13205</name>
</gene>
<organism evidence="7 8">
    <name type="scientific">Aliisedimentitalea scapharcae</name>
    <dbReference type="NCBI Taxonomy" id="1524259"/>
    <lineage>
        <taxon>Bacteria</taxon>
        <taxon>Pseudomonadati</taxon>
        <taxon>Pseudomonadota</taxon>
        <taxon>Alphaproteobacteria</taxon>
        <taxon>Rhodobacterales</taxon>
        <taxon>Roseobacteraceae</taxon>
        <taxon>Aliisedimentitalea</taxon>
    </lineage>
</organism>
<name>A0ABZ2XNA8_9RHOB</name>
<evidence type="ECO:0000256" key="2">
    <source>
        <dbReference type="ARBA" id="ARBA00022814"/>
    </source>
</evidence>
<dbReference type="SUPFAM" id="SSF48013">
    <property type="entry name" value="NusB-like"/>
    <property type="match status" value="1"/>
</dbReference>
<dbReference type="NCBIfam" id="TIGR01951">
    <property type="entry name" value="nusB"/>
    <property type="match status" value="1"/>
</dbReference>
<keyword evidence="4" id="KW-0805">Transcription regulation</keyword>
<keyword evidence="8" id="KW-1185">Reference proteome</keyword>
<evidence type="ECO:0000256" key="1">
    <source>
        <dbReference type="ARBA" id="ARBA00005952"/>
    </source>
</evidence>
<dbReference type="EMBL" id="CP123584">
    <property type="protein sequence ID" value="WZK87565.1"/>
    <property type="molecule type" value="Genomic_DNA"/>
</dbReference>
<keyword evidence="3" id="KW-0694">RNA-binding</keyword>
<feature type="domain" description="NusB/RsmB/TIM44" evidence="6">
    <location>
        <begin position="22"/>
        <end position="155"/>
    </location>
</feature>
<comment type="similarity">
    <text evidence="1">Belongs to the NusB family.</text>
</comment>
<protein>
    <submittedName>
        <fullName evidence="7">Transcription antitermination factor NusB</fullName>
    </submittedName>
</protein>
<dbReference type="PANTHER" id="PTHR11078:SF3">
    <property type="entry name" value="ANTITERMINATION NUSB DOMAIN-CONTAINING PROTEIN"/>
    <property type="match status" value="1"/>
</dbReference>
<keyword evidence="5" id="KW-0804">Transcription</keyword>
<dbReference type="InterPro" id="IPR011605">
    <property type="entry name" value="NusB_fam"/>
</dbReference>
<evidence type="ECO:0000313" key="8">
    <source>
        <dbReference type="Proteomes" id="UP001623232"/>
    </source>
</evidence>
<dbReference type="Pfam" id="PF01029">
    <property type="entry name" value="NusB"/>
    <property type="match status" value="1"/>
</dbReference>